<accession>A0A9W8X0D8</accession>
<protein>
    <submittedName>
        <fullName evidence="2">Uncharacterized protein</fullName>
    </submittedName>
</protein>
<feature type="compositionally biased region" description="Basic and acidic residues" evidence="1">
    <location>
        <begin position="85"/>
        <end position="100"/>
    </location>
</feature>
<gene>
    <name evidence="2" type="ORF">N0V87_004592</name>
</gene>
<dbReference type="EMBL" id="JAPEUV010000037">
    <property type="protein sequence ID" value="KAJ4337636.1"/>
    <property type="molecule type" value="Genomic_DNA"/>
</dbReference>
<name>A0A9W8X0D8_9PLEO</name>
<keyword evidence="3" id="KW-1185">Reference proteome</keyword>
<evidence type="ECO:0000313" key="2">
    <source>
        <dbReference type="EMBL" id="KAJ4337636.1"/>
    </source>
</evidence>
<dbReference type="Proteomes" id="UP001140562">
    <property type="component" value="Unassembled WGS sequence"/>
</dbReference>
<proteinExistence type="predicted"/>
<comment type="caution">
    <text evidence="2">The sequence shown here is derived from an EMBL/GenBank/DDBJ whole genome shotgun (WGS) entry which is preliminary data.</text>
</comment>
<reference evidence="2" key="1">
    <citation type="submission" date="2022-10" db="EMBL/GenBank/DDBJ databases">
        <title>Tapping the CABI collections for fungal endophytes: first genome assemblies for Collariella, Neodidymelliopsis, Ascochyta clinopodiicola, Didymella pomorum, Didymosphaeria variabile, Neocosmospora piperis and Neocucurbitaria cava.</title>
        <authorList>
            <person name="Hill R."/>
        </authorList>
    </citation>
    <scope>NUCLEOTIDE SEQUENCE</scope>
    <source>
        <strain evidence="2">IMI 360193</strain>
    </source>
</reference>
<dbReference type="AlphaFoldDB" id="A0A9W8X0D8"/>
<sequence length="174" mass="18299">MPPKKKLEADTEAGASGETLLILALGRNTGSADYEKFVSALPAGANFQGVRQRISKLRGEQKKKYEDMGWELTAEASLKAPSAKAKGEPKAKTEKGEKAKAPTKRKTSADADEAGSGEGEGEGEAAEKPKAKKARARKGEGKKKAAAVKEEAKEGSEDEVEGAAVKQEGDEEAI</sequence>
<feature type="compositionally biased region" description="Basic and acidic residues" evidence="1">
    <location>
        <begin position="137"/>
        <end position="155"/>
    </location>
</feature>
<evidence type="ECO:0000313" key="3">
    <source>
        <dbReference type="Proteomes" id="UP001140562"/>
    </source>
</evidence>
<feature type="compositionally biased region" description="Acidic residues" evidence="1">
    <location>
        <begin position="110"/>
        <end position="124"/>
    </location>
</feature>
<feature type="region of interest" description="Disordered" evidence="1">
    <location>
        <begin position="73"/>
        <end position="174"/>
    </location>
</feature>
<dbReference type="OrthoDB" id="3889136at2759"/>
<evidence type="ECO:0000256" key="1">
    <source>
        <dbReference type="SAM" id="MobiDB-lite"/>
    </source>
</evidence>
<organism evidence="2 3">
    <name type="scientific">Didymella glomerata</name>
    <dbReference type="NCBI Taxonomy" id="749621"/>
    <lineage>
        <taxon>Eukaryota</taxon>
        <taxon>Fungi</taxon>
        <taxon>Dikarya</taxon>
        <taxon>Ascomycota</taxon>
        <taxon>Pezizomycotina</taxon>
        <taxon>Dothideomycetes</taxon>
        <taxon>Pleosporomycetidae</taxon>
        <taxon>Pleosporales</taxon>
        <taxon>Pleosporineae</taxon>
        <taxon>Didymellaceae</taxon>
        <taxon>Didymella</taxon>
    </lineage>
</organism>